<reference evidence="1" key="2">
    <citation type="submission" date="2025-03" db="EMBL/GenBank/DDBJ databases">
        <authorList>
            <consortium name="ELIXIR-Norway"/>
            <consortium name="Elixir Norway"/>
        </authorList>
    </citation>
    <scope>NUCLEOTIDE SEQUENCE</scope>
</reference>
<proteinExistence type="predicted"/>
<organism evidence="1 2">
    <name type="scientific">Rangifer tarandus platyrhynchus</name>
    <name type="common">Svalbard reindeer</name>
    <dbReference type="NCBI Taxonomy" id="3082113"/>
    <lineage>
        <taxon>Eukaryota</taxon>
        <taxon>Metazoa</taxon>
        <taxon>Chordata</taxon>
        <taxon>Craniata</taxon>
        <taxon>Vertebrata</taxon>
        <taxon>Euteleostomi</taxon>
        <taxon>Mammalia</taxon>
        <taxon>Eutheria</taxon>
        <taxon>Laurasiatheria</taxon>
        <taxon>Artiodactyla</taxon>
        <taxon>Ruminantia</taxon>
        <taxon>Pecora</taxon>
        <taxon>Cervidae</taxon>
        <taxon>Odocoileinae</taxon>
        <taxon>Rangifer</taxon>
    </lineage>
</organism>
<reference evidence="1" key="1">
    <citation type="submission" date="2023-05" db="EMBL/GenBank/DDBJ databases">
        <authorList>
            <consortium name="ELIXIR-Norway"/>
        </authorList>
    </citation>
    <scope>NUCLEOTIDE SEQUENCE</scope>
</reference>
<gene>
    <name evidence="1" type="ORF">MRATA1EN22A_LOCUS3805</name>
</gene>
<protein>
    <submittedName>
        <fullName evidence="1">Uncharacterized protein</fullName>
    </submittedName>
</protein>
<evidence type="ECO:0000313" key="1">
    <source>
        <dbReference type="EMBL" id="CAM9528280.1"/>
    </source>
</evidence>
<dbReference type="EMBL" id="OX596095">
    <property type="protein sequence ID" value="CAM9528280.1"/>
    <property type="molecule type" value="Genomic_DNA"/>
</dbReference>
<dbReference type="Proteomes" id="UP001162501">
    <property type="component" value="Chromosome 11"/>
</dbReference>
<accession>A0AC59YBE5</accession>
<name>A0AC59YBE5_RANTA</name>
<sequence>MRGSRRCSFNRRGRGAGKAVSCSPRSASRRSRCPQPRGAPGALLDRAAQPPSLGAPPAPVSACVCTRARFYLSGWPVAAACRVRLVTQPLWTLHSPVPGPVPGSLLFYPTRVRNPNR</sequence>
<evidence type="ECO:0000313" key="2">
    <source>
        <dbReference type="Proteomes" id="UP001162501"/>
    </source>
</evidence>